<accession>A0A3B0XSG8</accession>
<gene>
    <name evidence="1" type="ORF">MNBD_GAMMA09-3456</name>
</gene>
<evidence type="ECO:0000313" key="1">
    <source>
        <dbReference type="EMBL" id="VAW66217.1"/>
    </source>
</evidence>
<dbReference type="EMBL" id="UOFI01000074">
    <property type="protein sequence ID" value="VAW66217.1"/>
    <property type="molecule type" value="Genomic_DNA"/>
</dbReference>
<reference evidence="1" key="1">
    <citation type="submission" date="2018-06" db="EMBL/GenBank/DDBJ databases">
        <authorList>
            <person name="Zhirakovskaya E."/>
        </authorList>
    </citation>
    <scope>NUCLEOTIDE SEQUENCE</scope>
</reference>
<dbReference type="AlphaFoldDB" id="A0A3B0XSG8"/>
<protein>
    <submittedName>
        <fullName evidence="1">Uncharacterized protein</fullName>
    </submittedName>
</protein>
<sequence length="167" mass="19255">MQKSYPFFIAVWSLMLIIFYSENIKSENSDSLMGVYEYVYEYNSEGLIENHYIEIKEKNGNISGVYYGTSDDFDEAREGYLPGFFKAEMKNIKITAKNIIFEIYVSNADMYKKPITPLKKEKENPLWGVGGKKSKRIYSGDISAGIIMIKTKGFDPRKFKKVSANKK</sequence>
<proteinExistence type="predicted"/>
<name>A0A3B0XSG8_9ZZZZ</name>
<organism evidence="1">
    <name type="scientific">hydrothermal vent metagenome</name>
    <dbReference type="NCBI Taxonomy" id="652676"/>
    <lineage>
        <taxon>unclassified sequences</taxon>
        <taxon>metagenomes</taxon>
        <taxon>ecological metagenomes</taxon>
    </lineage>
</organism>